<gene>
    <name evidence="2" type="ORF">AHMF7616_01916</name>
</gene>
<protein>
    <recommendedName>
        <fullName evidence="4">RNA helicase</fullName>
    </recommendedName>
</protein>
<dbReference type="RefSeq" id="WP_115372644.1">
    <property type="nucleotide sequence ID" value="NZ_QASA01000001.1"/>
</dbReference>
<feature type="region of interest" description="Disordered" evidence="1">
    <location>
        <begin position="1"/>
        <end position="27"/>
    </location>
</feature>
<feature type="compositionally biased region" description="Basic and acidic residues" evidence="1">
    <location>
        <begin position="1"/>
        <end position="26"/>
    </location>
</feature>
<comment type="caution">
    <text evidence="2">The sequence shown here is derived from an EMBL/GenBank/DDBJ whole genome shotgun (WGS) entry which is preliminary data.</text>
</comment>
<evidence type="ECO:0000313" key="2">
    <source>
        <dbReference type="EMBL" id="RDC63314.1"/>
    </source>
</evidence>
<dbReference type="AlphaFoldDB" id="A0A369QF27"/>
<keyword evidence="3" id="KW-1185">Reference proteome</keyword>
<organism evidence="2 3">
    <name type="scientific">Adhaeribacter pallidiroseus</name>
    <dbReference type="NCBI Taxonomy" id="2072847"/>
    <lineage>
        <taxon>Bacteria</taxon>
        <taxon>Pseudomonadati</taxon>
        <taxon>Bacteroidota</taxon>
        <taxon>Cytophagia</taxon>
        <taxon>Cytophagales</taxon>
        <taxon>Hymenobacteraceae</taxon>
        <taxon>Adhaeribacter</taxon>
    </lineage>
</organism>
<evidence type="ECO:0008006" key="4">
    <source>
        <dbReference type="Google" id="ProtNLM"/>
    </source>
</evidence>
<name>A0A369QF27_9BACT</name>
<evidence type="ECO:0000256" key="1">
    <source>
        <dbReference type="SAM" id="MobiDB-lite"/>
    </source>
</evidence>
<proteinExistence type="predicted"/>
<dbReference type="Gene3D" id="3.40.50.450">
    <property type="match status" value="1"/>
</dbReference>
<accession>A0A369QF27</accession>
<dbReference type="SUPFAM" id="SSF52309">
    <property type="entry name" value="N-(deoxy)ribosyltransferase-like"/>
    <property type="match status" value="1"/>
</dbReference>
<reference evidence="2 3" key="1">
    <citation type="submission" date="2018-04" db="EMBL/GenBank/DDBJ databases">
        <title>Adhaeribacter sp. HMF7616 genome sequencing and assembly.</title>
        <authorList>
            <person name="Kang H."/>
            <person name="Kang J."/>
            <person name="Cha I."/>
            <person name="Kim H."/>
            <person name="Joh K."/>
        </authorList>
    </citation>
    <scope>NUCLEOTIDE SEQUENCE [LARGE SCALE GENOMIC DNA]</scope>
    <source>
        <strain evidence="2 3">HMF7616</strain>
    </source>
</reference>
<dbReference type="Proteomes" id="UP000253919">
    <property type="component" value="Unassembled WGS sequence"/>
</dbReference>
<dbReference type="OrthoDB" id="9815193at2"/>
<dbReference type="EMBL" id="QASA01000001">
    <property type="protein sequence ID" value="RDC63314.1"/>
    <property type="molecule type" value="Genomic_DNA"/>
</dbReference>
<evidence type="ECO:0000313" key="3">
    <source>
        <dbReference type="Proteomes" id="UP000253919"/>
    </source>
</evidence>
<sequence>MAKEKEEPTANQKHESEDKKTPDKKPTCGLIMPISAIGNLLENHWREVKNILVSTISELGFEAKLVSEDQDIGVIHNRIVNNIYNSDIVVCDISEKNPNVMFELGLRLAFDKPTILIKDEATSYPFDIGLIEHIPYPRDLRYYGVEKFKADIREKLPATYEKSKSGEGYTTFLGHFKNIKPAKLQDKEVTGIEFVMRQLQDIQSQIRNISLSNSSNDYYKKLITYNQKLNKLKINSSRATDDEVRFRATVRDEFFKFFAENNIPVDNVKQDEVFYSVLNYIFDNIKYTDYDIADIVDVVQRLQRDVYR</sequence>